<sequence>LHRATCLERASSPDDPPDLTLSPDPSQPNTVMTPSEPVFVDRQMPLDHATTPKRALTFSSPVQQRKKLKEKSKPKTPSETEIKVDSEILINKAKDCLSVWTEWFNGHQADLLTWEDGAFRG</sequence>
<evidence type="ECO:0000313" key="2">
    <source>
        <dbReference type="EMBL" id="CAL1536760.1"/>
    </source>
</evidence>
<organism evidence="2 3">
    <name type="scientific">Lymnaea stagnalis</name>
    <name type="common">Great pond snail</name>
    <name type="synonym">Helix stagnalis</name>
    <dbReference type="NCBI Taxonomy" id="6523"/>
    <lineage>
        <taxon>Eukaryota</taxon>
        <taxon>Metazoa</taxon>
        <taxon>Spiralia</taxon>
        <taxon>Lophotrochozoa</taxon>
        <taxon>Mollusca</taxon>
        <taxon>Gastropoda</taxon>
        <taxon>Heterobranchia</taxon>
        <taxon>Euthyneura</taxon>
        <taxon>Panpulmonata</taxon>
        <taxon>Hygrophila</taxon>
        <taxon>Lymnaeoidea</taxon>
        <taxon>Lymnaeidae</taxon>
        <taxon>Lymnaea</taxon>
    </lineage>
</organism>
<dbReference type="EMBL" id="CAXITT010000238">
    <property type="protein sequence ID" value="CAL1536760.1"/>
    <property type="molecule type" value="Genomic_DNA"/>
</dbReference>
<feature type="region of interest" description="Disordered" evidence="1">
    <location>
        <begin position="1"/>
        <end position="34"/>
    </location>
</feature>
<keyword evidence="3" id="KW-1185">Reference proteome</keyword>
<proteinExistence type="predicted"/>
<reference evidence="2 3" key="1">
    <citation type="submission" date="2024-04" db="EMBL/GenBank/DDBJ databases">
        <authorList>
            <consortium name="Genoscope - CEA"/>
            <person name="William W."/>
        </authorList>
    </citation>
    <scope>NUCLEOTIDE SEQUENCE [LARGE SCALE GENOMIC DNA]</scope>
</reference>
<feature type="non-terminal residue" evidence="2">
    <location>
        <position position="1"/>
    </location>
</feature>
<name>A0AAV2HT73_LYMST</name>
<feature type="non-terminal residue" evidence="2">
    <location>
        <position position="121"/>
    </location>
</feature>
<gene>
    <name evidence="2" type="ORF">GSLYS_00010673001</name>
</gene>
<feature type="compositionally biased region" description="Low complexity" evidence="1">
    <location>
        <begin position="18"/>
        <end position="28"/>
    </location>
</feature>
<dbReference type="AlphaFoldDB" id="A0AAV2HT73"/>
<feature type="compositionally biased region" description="Basic and acidic residues" evidence="1">
    <location>
        <begin position="71"/>
        <end position="81"/>
    </location>
</feature>
<dbReference type="Proteomes" id="UP001497497">
    <property type="component" value="Unassembled WGS sequence"/>
</dbReference>
<comment type="caution">
    <text evidence="2">The sequence shown here is derived from an EMBL/GenBank/DDBJ whole genome shotgun (WGS) entry which is preliminary data.</text>
</comment>
<evidence type="ECO:0000313" key="3">
    <source>
        <dbReference type="Proteomes" id="UP001497497"/>
    </source>
</evidence>
<protein>
    <submittedName>
        <fullName evidence="2">Uncharacterized protein</fullName>
    </submittedName>
</protein>
<accession>A0AAV2HT73</accession>
<evidence type="ECO:0000256" key="1">
    <source>
        <dbReference type="SAM" id="MobiDB-lite"/>
    </source>
</evidence>
<feature type="region of interest" description="Disordered" evidence="1">
    <location>
        <begin position="49"/>
        <end position="81"/>
    </location>
</feature>